<evidence type="ECO:0000313" key="2">
    <source>
        <dbReference type="Proteomes" id="UP000293925"/>
    </source>
</evidence>
<evidence type="ECO:0000313" key="1">
    <source>
        <dbReference type="EMBL" id="TCD17459.1"/>
    </source>
</evidence>
<evidence type="ECO:0008006" key="3">
    <source>
        <dbReference type="Google" id="ProtNLM"/>
    </source>
</evidence>
<protein>
    <recommendedName>
        <fullName evidence="3">HNH endonuclease</fullName>
    </recommendedName>
</protein>
<comment type="caution">
    <text evidence="1">The sequence shown here is derived from an EMBL/GenBank/DDBJ whole genome shotgun (WGS) entry which is preliminary data.</text>
</comment>
<dbReference type="Proteomes" id="UP000293925">
    <property type="component" value="Unassembled WGS sequence"/>
</dbReference>
<name>A0A4R0PGA9_9SPHI</name>
<dbReference type="RefSeq" id="WP_131534202.1">
    <property type="nucleotide sequence ID" value="NZ_SJSO01000030.1"/>
</dbReference>
<sequence length="261" mass="30111">MTGTCKLCLNESELKQSHIIPEFMYQNVYDENPKRFYSLNVVLDNDGQSSSKILQKGVRERLLCEECEGKFSKYEDYAAETIYAKRNRNKAYIAKSSVSADGIYFLYEYEGFSYKEFKIFLMSLLWRVIISESYHTPEIDAKFVEQLRTALHNENPLDYDDFGCLVQVLKDRTGQIVGKLILQPYMTGGVNSDVLNILIDGFVYSFYLQSKMIPESQKTPFLKQDGKMEIIGRLLEADRGLVDKLKAAFDFFTKKIKNNGS</sequence>
<dbReference type="EMBL" id="SJSO01000030">
    <property type="protein sequence ID" value="TCD17459.1"/>
    <property type="molecule type" value="Genomic_DNA"/>
</dbReference>
<proteinExistence type="predicted"/>
<organism evidence="1 2">
    <name type="scientific">Pedobacter psychrodurus</name>
    <dbReference type="NCBI Taxonomy" id="2530456"/>
    <lineage>
        <taxon>Bacteria</taxon>
        <taxon>Pseudomonadati</taxon>
        <taxon>Bacteroidota</taxon>
        <taxon>Sphingobacteriia</taxon>
        <taxon>Sphingobacteriales</taxon>
        <taxon>Sphingobacteriaceae</taxon>
        <taxon>Pedobacter</taxon>
    </lineage>
</organism>
<accession>A0A4R0PGA9</accession>
<keyword evidence="2" id="KW-1185">Reference proteome</keyword>
<dbReference type="OrthoDB" id="5518417at2"/>
<reference evidence="1 2" key="1">
    <citation type="submission" date="2019-02" db="EMBL/GenBank/DDBJ databases">
        <title>Pedobacter sp. RP-3-21 sp. nov., isolated from Arctic soil.</title>
        <authorList>
            <person name="Dahal R.H."/>
        </authorList>
    </citation>
    <scope>NUCLEOTIDE SEQUENCE [LARGE SCALE GENOMIC DNA]</scope>
    <source>
        <strain evidence="1 2">RP-3-21</strain>
    </source>
</reference>
<gene>
    <name evidence="1" type="ORF">EZ456_22855</name>
</gene>
<dbReference type="AlphaFoldDB" id="A0A4R0PGA9"/>